<dbReference type="EMBL" id="KY652726">
    <property type="protein sequence ID" value="ARB12663.1"/>
    <property type="molecule type" value="Genomic_DNA"/>
</dbReference>
<proteinExistence type="predicted"/>
<dbReference type="RefSeq" id="YP_009832666.1">
    <property type="nucleotide sequence ID" value="NC_048656.1"/>
</dbReference>
<keyword evidence="2" id="KW-1185">Reference proteome</keyword>
<sequence length="82" mass="9621">MIYDDLVLIKSALKKSRSNGIYFRDPKWLQGIYIYMSKEGSLYLVYNLDKMCLLEGFRCCPIHEHDRPRLGGESFEIWDGAL</sequence>
<gene>
    <name evidence="1" type="ORF">BIS47_159</name>
</gene>
<name>A0A1V0E737_9CAUD</name>
<dbReference type="Proteomes" id="UP000221691">
    <property type="component" value="Segment"/>
</dbReference>
<accession>A0A1V0E737</accession>
<dbReference type="GeneID" id="55632652"/>
<organism evidence="1 2">
    <name type="scientific">Klebsiella phage vB_KpnM_BIS47</name>
    <dbReference type="NCBI Taxonomy" id="1907784"/>
    <lineage>
        <taxon>Viruses</taxon>
        <taxon>Duplodnaviria</taxon>
        <taxon>Heunggongvirae</taxon>
        <taxon>Uroviricota</taxon>
        <taxon>Caudoviricetes</taxon>
        <taxon>Vequintavirinae</taxon>
        <taxon>Mydovirus</taxon>
        <taxon>Mydovirus BIS47</taxon>
    </lineage>
</organism>
<protein>
    <submittedName>
        <fullName evidence="1">Uncharacterized protein</fullName>
    </submittedName>
</protein>
<reference evidence="1 2" key="1">
    <citation type="submission" date="2017-02" db="EMBL/GenBank/DDBJ databases">
        <title>Genome sequencing and assembly of Klebsiella pneumoniae phages.</title>
        <authorList>
            <person name="Labudda L."/>
            <person name="Strapagiel D."/>
            <person name="Karczewska-Golec J."/>
            <person name="Golec P."/>
        </authorList>
    </citation>
    <scope>NUCLEOTIDE SEQUENCE [LARGE SCALE GENOMIC DNA]</scope>
</reference>
<evidence type="ECO:0000313" key="1">
    <source>
        <dbReference type="EMBL" id="ARB12663.1"/>
    </source>
</evidence>
<evidence type="ECO:0000313" key="2">
    <source>
        <dbReference type="Proteomes" id="UP000221691"/>
    </source>
</evidence>
<dbReference type="KEGG" id="vg:55632652"/>